<dbReference type="RefSeq" id="WP_125748174.1">
    <property type="nucleotide sequence ID" value="NZ_JBHTON010000005.1"/>
</dbReference>
<keyword evidence="6 11" id="KW-1133">Transmembrane helix</keyword>
<dbReference type="InterPro" id="IPR038770">
    <property type="entry name" value="Na+/solute_symporter_sf"/>
</dbReference>
<evidence type="ECO:0000256" key="7">
    <source>
        <dbReference type="ARBA" id="ARBA00023053"/>
    </source>
</evidence>
<comment type="subcellular location">
    <subcellularLocation>
        <location evidence="1">Membrane</location>
        <topology evidence="1">Multi-pass membrane protein</topology>
    </subcellularLocation>
</comment>
<keyword evidence="4" id="KW-0050">Antiport</keyword>
<feature type="domain" description="Cation/H+ exchanger transmembrane" evidence="12">
    <location>
        <begin position="12"/>
        <end position="375"/>
    </location>
</feature>
<name>A0ABW4E522_9LACO</name>
<dbReference type="InterPro" id="IPR006153">
    <property type="entry name" value="Cation/H_exchanger_TM"/>
</dbReference>
<feature type="transmembrane region" description="Helical" evidence="11">
    <location>
        <begin position="80"/>
        <end position="108"/>
    </location>
</feature>
<evidence type="ECO:0000313" key="14">
    <source>
        <dbReference type="Proteomes" id="UP001597252"/>
    </source>
</evidence>
<keyword evidence="10" id="KW-0739">Sodium transport</keyword>
<keyword evidence="7" id="KW-0915">Sodium</keyword>
<comment type="similarity">
    <text evidence="2">Belongs to the monovalent cation:proton antiporter 2 (CPA2) transporter (TC 2.A.37) family.</text>
</comment>
<feature type="transmembrane region" description="Helical" evidence="11">
    <location>
        <begin position="206"/>
        <end position="228"/>
    </location>
</feature>
<evidence type="ECO:0000256" key="3">
    <source>
        <dbReference type="ARBA" id="ARBA00022448"/>
    </source>
</evidence>
<evidence type="ECO:0000313" key="13">
    <source>
        <dbReference type="EMBL" id="MFD1484198.1"/>
    </source>
</evidence>
<reference evidence="14" key="1">
    <citation type="journal article" date="2019" name="Int. J. Syst. Evol. Microbiol.">
        <title>The Global Catalogue of Microorganisms (GCM) 10K type strain sequencing project: providing services to taxonomists for standard genome sequencing and annotation.</title>
        <authorList>
            <consortium name="The Broad Institute Genomics Platform"/>
            <consortium name="The Broad Institute Genome Sequencing Center for Infectious Disease"/>
            <person name="Wu L."/>
            <person name="Ma J."/>
        </authorList>
    </citation>
    <scope>NUCLEOTIDE SEQUENCE [LARGE SCALE GENOMIC DNA]</scope>
    <source>
        <strain evidence="14">CCM 8903</strain>
    </source>
</reference>
<dbReference type="Pfam" id="PF00999">
    <property type="entry name" value="Na_H_Exchanger"/>
    <property type="match status" value="1"/>
</dbReference>
<feature type="transmembrane region" description="Helical" evidence="11">
    <location>
        <begin position="234"/>
        <end position="253"/>
    </location>
</feature>
<dbReference type="PANTHER" id="PTHR43562">
    <property type="entry name" value="NAPA-TYPE SODIUM/HYDROGEN ANTIPORTER"/>
    <property type="match status" value="1"/>
</dbReference>
<dbReference type="EMBL" id="JBHTON010000005">
    <property type="protein sequence ID" value="MFD1484198.1"/>
    <property type="molecule type" value="Genomic_DNA"/>
</dbReference>
<evidence type="ECO:0000256" key="2">
    <source>
        <dbReference type="ARBA" id="ARBA00005551"/>
    </source>
</evidence>
<protein>
    <submittedName>
        <fullName evidence="13">Cation:proton antiporter</fullName>
    </submittedName>
</protein>
<sequence length="381" mass="39102">MTFLGNLVLILLATTLVGHLSARIGIPAVLGQLVVGIVLGPALLNWLQPTAFIHDFAEIGVICLMFLAGIESDLGLLKKYLRPSVLVAVIGIMAPIALTGLVALAFGLPWQESLFVGIIFAATSVSISVAVMKELGRLDGKGGATILGAAVVDDVLAVVLLSLMVGTLGAETATSIPLVLRFGAQALYFVGTFLVVRFIAPSLAKLGAALLLPVGETLIALILCFGMAYVADLVGLSAAVGAFFAGIAIGQTTARHTVAAHLEPIGYAVFIPVFFVSIGLSLSLAGMGSQIGFIAVLTIAAIVSKLLGAGGGARLAGFSPSEAYFVGAGMVSRGEMALIIAQIGYQAHLLGRQDYSVMITVIIVTTLLAPFLLKHAANTPA</sequence>
<dbReference type="Gene3D" id="1.20.1530.20">
    <property type="match status" value="1"/>
</dbReference>
<keyword evidence="3" id="KW-0813">Transport</keyword>
<keyword evidence="14" id="KW-1185">Reference proteome</keyword>
<evidence type="ECO:0000256" key="8">
    <source>
        <dbReference type="ARBA" id="ARBA00023065"/>
    </source>
</evidence>
<keyword evidence="5 11" id="KW-0812">Transmembrane</keyword>
<evidence type="ECO:0000256" key="1">
    <source>
        <dbReference type="ARBA" id="ARBA00004141"/>
    </source>
</evidence>
<evidence type="ECO:0000256" key="9">
    <source>
        <dbReference type="ARBA" id="ARBA00023136"/>
    </source>
</evidence>
<accession>A0ABW4E522</accession>
<evidence type="ECO:0000256" key="6">
    <source>
        <dbReference type="ARBA" id="ARBA00022989"/>
    </source>
</evidence>
<feature type="transmembrane region" description="Helical" evidence="11">
    <location>
        <begin position="178"/>
        <end position="199"/>
    </location>
</feature>
<feature type="transmembrane region" description="Helical" evidence="11">
    <location>
        <begin position="46"/>
        <end position="68"/>
    </location>
</feature>
<evidence type="ECO:0000256" key="4">
    <source>
        <dbReference type="ARBA" id="ARBA00022449"/>
    </source>
</evidence>
<evidence type="ECO:0000256" key="11">
    <source>
        <dbReference type="SAM" id="Phobius"/>
    </source>
</evidence>
<evidence type="ECO:0000256" key="5">
    <source>
        <dbReference type="ARBA" id="ARBA00022692"/>
    </source>
</evidence>
<feature type="transmembrane region" description="Helical" evidence="11">
    <location>
        <begin position="114"/>
        <end position="132"/>
    </location>
</feature>
<feature type="transmembrane region" description="Helical" evidence="11">
    <location>
        <begin position="355"/>
        <end position="373"/>
    </location>
</feature>
<feature type="transmembrane region" description="Helical" evidence="11">
    <location>
        <begin position="291"/>
        <end position="311"/>
    </location>
</feature>
<organism evidence="13 14">
    <name type="scientific">Lacticaseibacillus baoqingensis</name>
    <dbReference type="NCBI Taxonomy" id="2486013"/>
    <lineage>
        <taxon>Bacteria</taxon>
        <taxon>Bacillati</taxon>
        <taxon>Bacillota</taxon>
        <taxon>Bacilli</taxon>
        <taxon>Lactobacillales</taxon>
        <taxon>Lactobacillaceae</taxon>
        <taxon>Lacticaseibacillus</taxon>
    </lineage>
</organism>
<feature type="transmembrane region" description="Helical" evidence="11">
    <location>
        <begin position="265"/>
        <end position="285"/>
    </location>
</feature>
<keyword evidence="8" id="KW-0406">Ion transport</keyword>
<evidence type="ECO:0000256" key="10">
    <source>
        <dbReference type="ARBA" id="ARBA00023201"/>
    </source>
</evidence>
<dbReference type="PANTHER" id="PTHR43562:SF3">
    <property type="entry name" value="SODIUM ION_PROTON EXCHANGER (EUROFUNG)"/>
    <property type="match status" value="1"/>
</dbReference>
<evidence type="ECO:0000259" key="12">
    <source>
        <dbReference type="Pfam" id="PF00999"/>
    </source>
</evidence>
<gene>
    <name evidence="13" type="ORF">ACFQ5J_03010</name>
</gene>
<dbReference type="Proteomes" id="UP001597252">
    <property type="component" value="Unassembled WGS sequence"/>
</dbReference>
<keyword evidence="9 11" id="KW-0472">Membrane</keyword>
<feature type="transmembrane region" description="Helical" evidence="11">
    <location>
        <begin position="144"/>
        <end position="166"/>
    </location>
</feature>
<proteinExistence type="inferred from homology"/>
<comment type="caution">
    <text evidence="13">The sequence shown here is derived from an EMBL/GenBank/DDBJ whole genome shotgun (WGS) entry which is preliminary data.</text>
</comment>